<evidence type="ECO:0000256" key="3">
    <source>
        <dbReference type="RuleBase" id="RU365026"/>
    </source>
</evidence>
<dbReference type="GO" id="GO:0000145">
    <property type="term" value="C:exocyst"/>
    <property type="evidence" value="ECO:0000318"/>
    <property type="project" value="GO_Central"/>
</dbReference>
<protein>
    <recommendedName>
        <fullName evidence="3">Exocyst subunit Exo70 family protein</fullName>
    </recommendedName>
</protein>
<feature type="transmembrane region" description="Helical" evidence="5">
    <location>
        <begin position="151"/>
        <end position="167"/>
    </location>
</feature>
<reference evidence="7 8" key="1">
    <citation type="journal article" date="2010" name="Nature">
        <title>Genome sequencing and analysis of the model grass Brachypodium distachyon.</title>
        <authorList>
            <consortium name="International Brachypodium Initiative"/>
        </authorList>
    </citation>
    <scope>NUCLEOTIDE SEQUENCE [LARGE SCALE GENOMIC DNA]</scope>
    <source>
        <strain evidence="7 8">Bd21</strain>
    </source>
</reference>
<dbReference type="KEGG" id="bdi:100829870"/>
<name>I1IVU0_BRADI</name>
<dbReference type="EnsemblPlants" id="KQJ81636">
    <property type="protein sequence ID" value="KQJ81636"/>
    <property type="gene ID" value="BRADI_5g01930v3"/>
</dbReference>
<dbReference type="GO" id="GO:0015031">
    <property type="term" value="P:protein transport"/>
    <property type="evidence" value="ECO:0007669"/>
    <property type="project" value="UniProtKB-KW"/>
</dbReference>
<dbReference type="Gene3D" id="1.20.1280.170">
    <property type="entry name" value="Exocyst complex component Exo70"/>
    <property type="match status" value="1"/>
</dbReference>
<proteinExistence type="inferred from homology"/>
<feature type="region of interest" description="Disordered" evidence="4">
    <location>
        <begin position="1"/>
        <end position="50"/>
    </location>
</feature>
<dbReference type="Proteomes" id="UP000008810">
    <property type="component" value="Chromosome 5"/>
</dbReference>
<evidence type="ECO:0000256" key="4">
    <source>
        <dbReference type="SAM" id="MobiDB-lite"/>
    </source>
</evidence>
<dbReference type="AlphaFoldDB" id="I1IVU0"/>
<dbReference type="GeneID" id="100829870"/>
<dbReference type="GO" id="GO:0006887">
    <property type="term" value="P:exocytosis"/>
    <property type="evidence" value="ECO:0000318"/>
    <property type="project" value="GO_Central"/>
</dbReference>
<dbReference type="RefSeq" id="XP_003580977.2">
    <property type="nucleotide sequence ID" value="XM_003580929.3"/>
</dbReference>
<feature type="domain" description="Exocyst complex subunit Exo70 C-terminal" evidence="6">
    <location>
        <begin position="331"/>
        <end position="650"/>
    </location>
</feature>
<keyword evidence="5" id="KW-0812">Transmembrane</keyword>
<reference evidence="8" key="3">
    <citation type="submission" date="2018-08" db="UniProtKB">
        <authorList>
            <consortium name="EnsemblPlants"/>
        </authorList>
    </citation>
    <scope>IDENTIFICATION</scope>
    <source>
        <strain evidence="8">cv. Bd21</strain>
    </source>
</reference>
<keyword evidence="3" id="KW-0268">Exocytosis</keyword>
<dbReference type="EMBL" id="CM000884">
    <property type="protein sequence ID" value="KQJ81636.1"/>
    <property type="molecule type" value="Genomic_DNA"/>
</dbReference>
<feature type="transmembrane region" description="Helical" evidence="5">
    <location>
        <begin position="113"/>
        <end position="131"/>
    </location>
</feature>
<dbReference type="InterPro" id="IPR016159">
    <property type="entry name" value="Cullin_repeat-like_dom_sf"/>
</dbReference>
<dbReference type="FunCoup" id="I1IVU0">
    <property type="interactions" value="251"/>
</dbReference>
<dbReference type="PANTHER" id="PTHR12542">
    <property type="entry name" value="EXOCYST COMPLEX PROTEIN EXO70"/>
    <property type="match status" value="1"/>
</dbReference>
<feature type="compositionally biased region" description="Basic and acidic residues" evidence="4">
    <location>
        <begin position="1"/>
        <end position="22"/>
    </location>
</feature>
<feature type="transmembrane region" description="Helical" evidence="5">
    <location>
        <begin position="81"/>
        <end position="101"/>
    </location>
</feature>
<dbReference type="OrthoDB" id="671242at2759"/>
<dbReference type="PANTHER" id="PTHR12542:SF165">
    <property type="entry name" value="EXOCYST SUBUNIT EXO70 FAMILY PROTEIN"/>
    <property type="match status" value="1"/>
</dbReference>
<evidence type="ECO:0000256" key="5">
    <source>
        <dbReference type="SAM" id="Phobius"/>
    </source>
</evidence>
<feature type="compositionally biased region" description="Polar residues" evidence="4">
    <location>
        <begin position="188"/>
        <end position="197"/>
    </location>
</feature>
<evidence type="ECO:0000313" key="9">
    <source>
        <dbReference type="Proteomes" id="UP000008810"/>
    </source>
</evidence>
<dbReference type="InterPro" id="IPR004140">
    <property type="entry name" value="Exo70"/>
</dbReference>
<dbReference type="GO" id="GO:0005546">
    <property type="term" value="F:phosphatidylinositol-4,5-bisphosphate binding"/>
    <property type="evidence" value="ECO:0007669"/>
    <property type="project" value="InterPro"/>
</dbReference>
<evidence type="ECO:0000259" key="6">
    <source>
        <dbReference type="Pfam" id="PF03081"/>
    </source>
</evidence>
<evidence type="ECO:0000313" key="8">
    <source>
        <dbReference type="EnsemblPlants" id="KQJ81636"/>
    </source>
</evidence>
<dbReference type="Pfam" id="PF03081">
    <property type="entry name" value="Exo70_C"/>
    <property type="match status" value="1"/>
</dbReference>
<keyword evidence="5" id="KW-1133">Transmembrane helix</keyword>
<evidence type="ECO:0000256" key="2">
    <source>
        <dbReference type="ARBA" id="ARBA00022448"/>
    </source>
</evidence>
<dbReference type="HOGENOM" id="CLU_418191_0_0_1"/>
<sequence length="656" mass="74123">MAAVEGRGRQRAMEPDRPELPRPRPRHRAAVRPEPVRARPVGPPPRPRARHVRAMGDPADLLLPPPRPRAHAAPPVKPARYGWLAACLYLCVCAVLGRAAMLNRLWIRPPPEQYTVLPAAIVAALVITLLLRRQKHPPLLDQQIADEAEQIVAILAPVPLVLAVSILDANQVGAAVAAIRSSMEDNTRTSFAISPPQSDSDFDGGGSSSGNDEVNANVWYTSIHSLETGDAHLIDPVFIEQLQEMTGGLTEADAVEVMRRVFRDAQESGGFYRLSDVMDNQRILHAGTEILAHPHALTDRSTGTLVMTSKIIVKLLHLIWFELQGQNWQLSQEVKKECFRVVIGQSVEKLLEVALAFSNASWSADHTSQMLTIFDALVDVLYNIGALPFNRFEFISNGVADMADMTLNRFDSIHNVVAHIFCKMVIDFRGILEGITNDMHSSRESNIRPTTVLLIRYLDFFYRNGEMLQSVLGTEDCTIELTMINCWVSRIMEDAERTFQDKGQRYIFLLNNIYYVLREKCHPGLLLPSLVDNLDSLIQRYIKKYLDECWVPLIIYLDGESLKKPSRSSLDKFTEEFFSICDHQMTWKVRTELKKALREKISKLIVPKYGNFLKALQANASSRWPSPLKGMWLARSEKPVYTDEQLEDIVKQIFER</sequence>
<reference evidence="7" key="2">
    <citation type="submission" date="2017-06" db="EMBL/GenBank/DDBJ databases">
        <title>WGS assembly of Brachypodium distachyon.</title>
        <authorList>
            <consortium name="The International Brachypodium Initiative"/>
            <person name="Lucas S."/>
            <person name="Harmon-Smith M."/>
            <person name="Lail K."/>
            <person name="Tice H."/>
            <person name="Grimwood J."/>
            <person name="Bruce D."/>
            <person name="Barry K."/>
            <person name="Shu S."/>
            <person name="Lindquist E."/>
            <person name="Wang M."/>
            <person name="Pitluck S."/>
            <person name="Vogel J.P."/>
            <person name="Garvin D.F."/>
            <person name="Mockler T.C."/>
            <person name="Schmutz J."/>
            <person name="Rokhsar D."/>
            <person name="Bevan M.W."/>
        </authorList>
    </citation>
    <scope>NUCLEOTIDE SEQUENCE</scope>
    <source>
        <strain evidence="7">Bd21</strain>
    </source>
</reference>
<dbReference type="OMA" id="ELTMINC"/>
<dbReference type="SUPFAM" id="SSF74788">
    <property type="entry name" value="Cullin repeat-like"/>
    <property type="match status" value="1"/>
</dbReference>
<feature type="region of interest" description="Disordered" evidence="4">
    <location>
        <begin position="188"/>
        <end position="209"/>
    </location>
</feature>
<keyword evidence="2 3" id="KW-0813">Transport</keyword>
<gene>
    <name evidence="8" type="primary">LOC100829870</name>
    <name evidence="7" type="ORF">BRADI_5g01930v3</name>
</gene>
<comment type="similarity">
    <text evidence="1 3">Belongs to the EXO70 family.</text>
</comment>
<keyword evidence="9" id="KW-1185">Reference proteome</keyword>
<evidence type="ECO:0000256" key="1">
    <source>
        <dbReference type="ARBA" id="ARBA00006756"/>
    </source>
</evidence>
<dbReference type="STRING" id="15368.I1IVU0"/>
<evidence type="ECO:0000313" key="7">
    <source>
        <dbReference type="EMBL" id="KQJ81636.1"/>
    </source>
</evidence>
<comment type="function">
    <text evidence="3">Component of the exocyst complex.</text>
</comment>
<accession>I1IVU0</accession>
<dbReference type="InterPro" id="IPR046364">
    <property type="entry name" value="Exo70_C"/>
</dbReference>
<keyword evidence="5" id="KW-0472">Membrane</keyword>
<dbReference type="eggNOG" id="ENOG502R5QX">
    <property type="taxonomic scope" value="Eukaryota"/>
</dbReference>
<dbReference type="Gramene" id="KQJ81636">
    <property type="protein sequence ID" value="KQJ81636"/>
    <property type="gene ID" value="BRADI_5g01930v3"/>
</dbReference>
<keyword evidence="3" id="KW-0653">Protein transport</keyword>
<organism evidence="7">
    <name type="scientific">Brachypodium distachyon</name>
    <name type="common">Purple false brome</name>
    <name type="synonym">Trachynia distachya</name>
    <dbReference type="NCBI Taxonomy" id="15368"/>
    <lineage>
        <taxon>Eukaryota</taxon>
        <taxon>Viridiplantae</taxon>
        <taxon>Streptophyta</taxon>
        <taxon>Embryophyta</taxon>
        <taxon>Tracheophyta</taxon>
        <taxon>Spermatophyta</taxon>
        <taxon>Magnoliopsida</taxon>
        <taxon>Liliopsida</taxon>
        <taxon>Poales</taxon>
        <taxon>Poaceae</taxon>
        <taxon>BOP clade</taxon>
        <taxon>Pooideae</taxon>
        <taxon>Stipodae</taxon>
        <taxon>Brachypodieae</taxon>
        <taxon>Brachypodium</taxon>
    </lineage>
</organism>